<evidence type="ECO:0000256" key="1">
    <source>
        <dbReference type="SAM" id="MobiDB-lite"/>
    </source>
</evidence>
<feature type="compositionally biased region" description="Low complexity" evidence="1">
    <location>
        <begin position="39"/>
        <end position="80"/>
    </location>
</feature>
<gene>
    <name evidence="3" type="ORF">K7C98_23020</name>
</gene>
<feature type="region of interest" description="Disordered" evidence="1">
    <location>
        <begin position="26"/>
        <end position="86"/>
    </location>
</feature>
<sequence length="376" mass="38885">MLRNAASLSVTVTALVLSAACSDDGREASASASQPTGVSTAPATDATGGTTDAAPTSSGTATSEPTTATSATATASTDDPVAPKFDIGGKDLGASTTGEGDGCKKVDFLFVIDNSASMEDNQAALIASFPGFIDAIKTTLSEVTDYHIMVVDSDADGRCEQPCVMDNDYQEFCSPKNFHACNANLTECDTTRGAGVIHPVGLYSSNKKCQVFGGNRYMLPEDPDLLATFACVAQVGTAGHPSERPMNGMQAAVSEALNAPDGCNAGFLRDDAILVITILTDDPHYEDEGTPAEWKASVVAAKNGDETAVVIAGLIPKPDLGCAGNGMTQGAHWQEFVDSWGDHGISGSICEPDYAPFFQQAVAVIDETCDNFNPPG</sequence>
<keyword evidence="2" id="KW-0732">Signal</keyword>
<reference evidence="3" key="1">
    <citation type="submission" date="2021-08" db="EMBL/GenBank/DDBJ databases">
        <authorList>
            <person name="Stevens D.C."/>
        </authorList>
    </citation>
    <scope>NUCLEOTIDE SEQUENCE</scope>
    <source>
        <strain evidence="3">DSM 53165</strain>
    </source>
</reference>
<dbReference type="RefSeq" id="WP_224193887.1">
    <property type="nucleotide sequence ID" value="NZ_JAIRAU010000028.1"/>
</dbReference>
<organism evidence="3 4">
    <name type="scientific">Nannocystis pusilla</name>
    <dbReference type="NCBI Taxonomy" id="889268"/>
    <lineage>
        <taxon>Bacteria</taxon>
        <taxon>Pseudomonadati</taxon>
        <taxon>Myxococcota</taxon>
        <taxon>Polyangia</taxon>
        <taxon>Nannocystales</taxon>
        <taxon>Nannocystaceae</taxon>
        <taxon>Nannocystis</taxon>
    </lineage>
</organism>
<evidence type="ECO:0008006" key="5">
    <source>
        <dbReference type="Google" id="ProtNLM"/>
    </source>
</evidence>
<evidence type="ECO:0000313" key="4">
    <source>
        <dbReference type="Proteomes" id="UP001139031"/>
    </source>
</evidence>
<protein>
    <recommendedName>
        <fullName evidence="5">VWFA domain-containing protein</fullName>
    </recommendedName>
</protein>
<keyword evidence="4" id="KW-1185">Reference proteome</keyword>
<feature type="signal peptide" evidence="2">
    <location>
        <begin position="1"/>
        <end position="19"/>
    </location>
</feature>
<dbReference type="Proteomes" id="UP001139031">
    <property type="component" value="Unassembled WGS sequence"/>
</dbReference>
<comment type="caution">
    <text evidence="3">The sequence shown here is derived from an EMBL/GenBank/DDBJ whole genome shotgun (WGS) entry which is preliminary data.</text>
</comment>
<dbReference type="PROSITE" id="PS51257">
    <property type="entry name" value="PROKAR_LIPOPROTEIN"/>
    <property type="match status" value="1"/>
</dbReference>
<feature type="chain" id="PRO_5045600859" description="VWFA domain-containing protein" evidence="2">
    <location>
        <begin position="20"/>
        <end position="376"/>
    </location>
</feature>
<evidence type="ECO:0000256" key="2">
    <source>
        <dbReference type="SAM" id="SignalP"/>
    </source>
</evidence>
<evidence type="ECO:0000313" key="3">
    <source>
        <dbReference type="EMBL" id="MBZ5712126.1"/>
    </source>
</evidence>
<accession>A0ABS7TVR6</accession>
<dbReference type="EMBL" id="JAIRAU010000028">
    <property type="protein sequence ID" value="MBZ5712126.1"/>
    <property type="molecule type" value="Genomic_DNA"/>
</dbReference>
<proteinExistence type="predicted"/>
<name>A0ABS7TVR6_9BACT</name>